<feature type="transmembrane region" description="Helical" evidence="1">
    <location>
        <begin position="30"/>
        <end position="46"/>
    </location>
</feature>
<dbReference type="PANTHER" id="PTHR37804:SF1">
    <property type="entry name" value="CDAA REGULATORY PROTEIN CDAR"/>
    <property type="match status" value="1"/>
</dbReference>
<gene>
    <name evidence="2" type="ORF">F2Y61_23520</name>
</gene>
<comment type="caution">
    <text evidence="2">The sequence shown here is derived from an EMBL/GenBank/DDBJ whole genome shotgun (WGS) entry which is preliminary data.</text>
</comment>
<dbReference type="EMBL" id="VVZB01000066">
    <property type="protein sequence ID" value="KAA5378450.1"/>
    <property type="molecule type" value="Genomic_DNA"/>
</dbReference>
<keyword evidence="1" id="KW-1133">Transmembrane helix</keyword>
<evidence type="ECO:0000313" key="3">
    <source>
        <dbReference type="Proteomes" id="UP000347681"/>
    </source>
</evidence>
<proteinExistence type="predicted"/>
<name>A0A5M5ZMK6_9BACT</name>
<protein>
    <submittedName>
        <fullName evidence="2">YbbR-like domain-containing protein</fullName>
    </submittedName>
</protein>
<dbReference type="InterPro" id="IPR053154">
    <property type="entry name" value="c-di-AMP_regulator"/>
</dbReference>
<feature type="non-terminal residue" evidence="2">
    <location>
        <position position="141"/>
    </location>
</feature>
<keyword evidence="1" id="KW-0472">Membrane</keyword>
<sequence>MFERRNIQRTYLKISREVKDFLLSDKSREFFIFLFFFFVAGGFWLLQTLNNDYEADFPIPVRLKGVPNNVVITSEPASELRIKVKDKGTVLLNYMLGKSFYPVILDYADYKGVDNQVRIYPSQFEKKVLNQLNASTRLLSM</sequence>
<reference evidence="2 3" key="1">
    <citation type="journal article" date="2019" name="Nat. Med.">
        <title>A library of human gut bacterial isolates paired with longitudinal multiomics data enables mechanistic microbiome research.</title>
        <authorList>
            <person name="Poyet M."/>
            <person name="Groussin M."/>
            <person name="Gibbons S.M."/>
            <person name="Avila-Pacheco J."/>
            <person name="Jiang X."/>
            <person name="Kearney S.M."/>
            <person name="Perrotta A.R."/>
            <person name="Berdy B."/>
            <person name="Zhao S."/>
            <person name="Lieberman T.D."/>
            <person name="Swanson P.K."/>
            <person name="Smith M."/>
            <person name="Roesemann S."/>
            <person name="Alexander J.E."/>
            <person name="Rich S.A."/>
            <person name="Livny J."/>
            <person name="Vlamakis H."/>
            <person name="Clish C."/>
            <person name="Bullock K."/>
            <person name="Deik A."/>
            <person name="Scott J."/>
            <person name="Pierce K.A."/>
            <person name="Xavier R.J."/>
            <person name="Alm E.J."/>
        </authorList>
    </citation>
    <scope>NUCLEOTIDE SEQUENCE [LARGE SCALE GENOMIC DNA]</scope>
    <source>
        <strain evidence="2 3">BIOML-A5</strain>
    </source>
</reference>
<evidence type="ECO:0000313" key="2">
    <source>
        <dbReference type="EMBL" id="KAA5378450.1"/>
    </source>
</evidence>
<dbReference type="PANTHER" id="PTHR37804">
    <property type="entry name" value="CDAA REGULATORY PROTEIN CDAR"/>
    <property type="match status" value="1"/>
</dbReference>
<keyword evidence="1" id="KW-0812">Transmembrane</keyword>
<dbReference type="AlphaFoldDB" id="A0A5M5ZMK6"/>
<accession>A0A5M5ZMK6</accession>
<dbReference type="Proteomes" id="UP000347681">
    <property type="component" value="Unassembled WGS sequence"/>
</dbReference>
<evidence type="ECO:0000256" key="1">
    <source>
        <dbReference type="SAM" id="Phobius"/>
    </source>
</evidence>
<organism evidence="2 3">
    <name type="scientific">Phocaeicola dorei</name>
    <dbReference type="NCBI Taxonomy" id="357276"/>
    <lineage>
        <taxon>Bacteria</taxon>
        <taxon>Pseudomonadati</taxon>
        <taxon>Bacteroidota</taxon>
        <taxon>Bacteroidia</taxon>
        <taxon>Bacteroidales</taxon>
        <taxon>Bacteroidaceae</taxon>
        <taxon>Phocaeicola</taxon>
    </lineage>
</organism>